<proteinExistence type="predicted"/>
<dbReference type="EMBL" id="KQ990635">
    <property type="protein sequence ID" value="KZV52815.1"/>
    <property type="molecule type" value="Genomic_DNA"/>
</dbReference>
<dbReference type="AlphaFoldDB" id="A0A2Z7D0R4"/>
<organism evidence="1 2">
    <name type="scientific">Dorcoceras hygrometricum</name>
    <dbReference type="NCBI Taxonomy" id="472368"/>
    <lineage>
        <taxon>Eukaryota</taxon>
        <taxon>Viridiplantae</taxon>
        <taxon>Streptophyta</taxon>
        <taxon>Embryophyta</taxon>
        <taxon>Tracheophyta</taxon>
        <taxon>Spermatophyta</taxon>
        <taxon>Magnoliopsida</taxon>
        <taxon>eudicotyledons</taxon>
        <taxon>Gunneridae</taxon>
        <taxon>Pentapetalae</taxon>
        <taxon>asterids</taxon>
        <taxon>lamiids</taxon>
        <taxon>Lamiales</taxon>
        <taxon>Gesneriaceae</taxon>
        <taxon>Didymocarpoideae</taxon>
        <taxon>Trichosporeae</taxon>
        <taxon>Loxocarpinae</taxon>
        <taxon>Dorcoceras</taxon>
    </lineage>
</organism>
<accession>A0A2Z7D0R4</accession>
<evidence type="ECO:0000313" key="1">
    <source>
        <dbReference type="EMBL" id="KZV52815.1"/>
    </source>
</evidence>
<protein>
    <submittedName>
        <fullName evidence="1">Uncharacterized protein</fullName>
    </submittedName>
</protein>
<dbReference type="Proteomes" id="UP000250235">
    <property type="component" value="Unassembled WGS sequence"/>
</dbReference>
<evidence type="ECO:0000313" key="2">
    <source>
        <dbReference type="Proteomes" id="UP000250235"/>
    </source>
</evidence>
<gene>
    <name evidence="1" type="ORF">F511_13970</name>
</gene>
<reference evidence="1 2" key="1">
    <citation type="journal article" date="2015" name="Proc. Natl. Acad. Sci. U.S.A.">
        <title>The resurrection genome of Boea hygrometrica: A blueprint for survival of dehydration.</title>
        <authorList>
            <person name="Xiao L."/>
            <person name="Yang G."/>
            <person name="Zhang L."/>
            <person name="Yang X."/>
            <person name="Zhao S."/>
            <person name="Ji Z."/>
            <person name="Zhou Q."/>
            <person name="Hu M."/>
            <person name="Wang Y."/>
            <person name="Chen M."/>
            <person name="Xu Y."/>
            <person name="Jin H."/>
            <person name="Xiao X."/>
            <person name="Hu G."/>
            <person name="Bao F."/>
            <person name="Hu Y."/>
            <person name="Wan P."/>
            <person name="Li L."/>
            <person name="Deng X."/>
            <person name="Kuang T."/>
            <person name="Xiang C."/>
            <person name="Zhu J.K."/>
            <person name="Oliver M.J."/>
            <person name="He Y."/>
        </authorList>
    </citation>
    <scope>NUCLEOTIDE SEQUENCE [LARGE SCALE GENOMIC DNA]</scope>
    <source>
        <strain evidence="2">cv. XS01</strain>
    </source>
</reference>
<sequence length="128" mass="14253">MKSRKQVSLVGTRSQIKRSWTRIISAIHDPQKILGHIPRYDSREGFKASARTPELCACSSAALALDDVGSVDGEVLGPRVPSSRRISLEELDYYSSCNNPIPTSATVRTPRLDSLQTCDLFCFYSYQL</sequence>
<keyword evidence="2" id="KW-1185">Reference proteome</keyword>
<name>A0A2Z7D0R4_9LAMI</name>